<dbReference type="Gene3D" id="3.30.300.20">
    <property type="match status" value="1"/>
</dbReference>
<dbReference type="HOGENOM" id="CLU_089475_5_0_6"/>
<dbReference type="AlphaFoldDB" id="A4BTP7"/>
<evidence type="ECO:0000256" key="1">
    <source>
        <dbReference type="ARBA" id="ARBA00022517"/>
    </source>
</evidence>
<organism evidence="3 4">
    <name type="scientific">Nitrococcus mobilis Nb-231</name>
    <dbReference type="NCBI Taxonomy" id="314278"/>
    <lineage>
        <taxon>Bacteria</taxon>
        <taxon>Pseudomonadati</taxon>
        <taxon>Pseudomonadota</taxon>
        <taxon>Gammaproteobacteria</taxon>
        <taxon>Chromatiales</taxon>
        <taxon>Ectothiorhodospiraceae</taxon>
        <taxon>Nitrococcus</taxon>
    </lineage>
</organism>
<dbReference type="HAMAP" id="MF_00003">
    <property type="entry name" value="RbfA"/>
    <property type="match status" value="1"/>
</dbReference>
<keyword evidence="1 2" id="KW-0690">Ribosome biogenesis</keyword>
<dbReference type="InterPro" id="IPR020053">
    <property type="entry name" value="Ribosome-bd_factorA_CS"/>
</dbReference>
<dbReference type="InterPro" id="IPR015946">
    <property type="entry name" value="KH_dom-like_a/b"/>
</dbReference>
<comment type="subcellular location">
    <subcellularLocation>
        <location evidence="2">Cytoplasm</location>
    </subcellularLocation>
</comment>
<dbReference type="SUPFAM" id="SSF89919">
    <property type="entry name" value="Ribosome-binding factor A, RbfA"/>
    <property type="match status" value="1"/>
</dbReference>
<dbReference type="GO" id="GO:0030490">
    <property type="term" value="P:maturation of SSU-rRNA"/>
    <property type="evidence" value="ECO:0007669"/>
    <property type="project" value="UniProtKB-UniRule"/>
</dbReference>
<evidence type="ECO:0000313" key="4">
    <source>
        <dbReference type="Proteomes" id="UP000003374"/>
    </source>
</evidence>
<comment type="caution">
    <text evidence="3">The sequence shown here is derived from an EMBL/GenBank/DDBJ whole genome shotgun (WGS) entry which is preliminary data.</text>
</comment>
<dbReference type="GO" id="GO:0005829">
    <property type="term" value="C:cytosol"/>
    <property type="evidence" value="ECO:0007669"/>
    <property type="project" value="TreeGrafter"/>
</dbReference>
<comment type="subunit">
    <text evidence="2">Monomer. Binds 30S ribosomal subunits, but not 50S ribosomal subunits or 70S ribosomes.</text>
</comment>
<name>A4BTP7_9GAMM</name>
<protein>
    <recommendedName>
        <fullName evidence="2">Ribosome-binding factor A</fullName>
    </recommendedName>
</protein>
<dbReference type="PANTHER" id="PTHR33515">
    <property type="entry name" value="RIBOSOME-BINDING FACTOR A, CHLOROPLASTIC-RELATED"/>
    <property type="match status" value="1"/>
</dbReference>
<dbReference type="Proteomes" id="UP000003374">
    <property type="component" value="Unassembled WGS sequence"/>
</dbReference>
<dbReference type="InterPro" id="IPR023799">
    <property type="entry name" value="RbfA_dom_sf"/>
</dbReference>
<dbReference type="PROSITE" id="PS01319">
    <property type="entry name" value="RBFA"/>
    <property type="match status" value="1"/>
</dbReference>
<proteinExistence type="inferred from homology"/>
<dbReference type="Pfam" id="PF02033">
    <property type="entry name" value="RBFA"/>
    <property type="match status" value="1"/>
</dbReference>
<dbReference type="GO" id="GO:0043024">
    <property type="term" value="F:ribosomal small subunit binding"/>
    <property type="evidence" value="ECO:0007669"/>
    <property type="project" value="TreeGrafter"/>
</dbReference>
<comment type="function">
    <text evidence="2">One of several proteins that assist in the late maturation steps of the functional core of the 30S ribosomal subunit. Associates with free 30S ribosomal subunits (but not with 30S subunits that are part of 70S ribosomes or polysomes). Required for efficient processing of 16S rRNA. May interact with the 5'-terminal helix region of 16S rRNA.</text>
</comment>
<evidence type="ECO:0000313" key="3">
    <source>
        <dbReference type="EMBL" id="EAR20861.1"/>
    </source>
</evidence>
<accession>A4BTP7</accession>
<dbReference type="EMBL" id="AAOF01000015">
    <property type="protein sequence ID" value="EAR20861.1"/>
    <property type="molecule type" value="Genomic_DNA"/>
</dbReference>
<reference evidence="3 4" key="1">
    <citation type="submission" date="2006-02" db="EMBL/GenBank/DDBJ databases">
        <authorList>
            <person name="Waterbury J."/>
            <person name="Ferriera S."/>
            <person name="Johnson J."/>
            <person name="Kravitz S."/>
            <person name="Halpern A."/>
            <person name="Remington K."/>
            <person name="Beeson K."/>
            <person name="Tran B."/>
            <person name="Rogers Y.-H."/>
            <person name="Friedman R."/>
            <person name="Venter J.C."/>
        </authorList>
    </citation>
    <scope>NUCLEOTIDE SEQUENCE [LARGE SCALE GENOMIC DNA]</scope>
    <source>
        <strain evidence="3 4">Nb-231</strain>
    </source>
</reference>
<evidence type="ECO:0000256" key="2">
    <source>
        <dbReference type="HAMAP-Rule" id="MF_00003"/>
    </source>
</evidence>
<keyword evidence="4" id="KW-1185">Reference proteome</keyword>
<dbReference type="NCBIfam" id="TIGR00082">
    <property type="entry name" value="rbfA"/>
    <property type="match status" value="1"/>
</dbReference>
<dbReference type="InterPro" id="IPR000238">
    <property type="entry name" value="RbfA"/>
</dbReference>
<dbReference type="STRING" id="314278.NB231_03762"/>
<keyword evidence="2" id="KW-0963">Cytoplasm</keyword>
<gene>
    <name evidence="2 3" type="primary">rbfA</name>
    <name evidence="3" type="ORF">NB231_03762</name>
</gene>
<dbReference type="PANTHER" id="PTHR33515:SF1">
    <property type="entry name" value="RIBOSOME-BINDING FACTOR A, CHLOROPLASTIC-RELATED"/>
    <property type="match status" value="1"/>
</dbReference>
<comment type="similarity">
    <text evidence="2">Belongs to the RbfA family.</text>
</comment>
<dbReference type="eggNOG" id="COG0858">
    <property type="taxonomic scope" value="Bacteria"/>
</dbReference>
<sequence length="114" mass="12895">MSEQIQRELAQLIRRELSDPRVALATVSEVRLSRDMAYADVLVTRLGAQREESQQAVAALNHAARHLRGLLGQSLRLRAVPALRFHYDDSFERSARVSHLIDAAVAEDKARHRD</sequence>